<feature type="domain" description="HTH merR-type" evidence="2">
    <location>
        <begin position="4"/>
        <end position="72"/>
    </location>
</feature>
<dbReference type="PANTHER" id="PTHR30204:SF93">
    <property type="entry name" value="HTH MERR-TYPE DOMAIN-CONTAINING PROTEIN"/>
    <property type="match status" value="1"/>
</dbReference>
<dbReference type="PRINTS" id="PR00040">
    <property type="entry name" value="HTHMERR"/>
</dbReference>
<dbReference type="SMART" id="SM00422">
    <property type="entry name" value="HTH_MERR"/>
    <property type="match status" value="1"/>
</dbReference>
<keyword evidence="1" id="KW-0238">DNA-binding</keyword>
<proteinExistence type="predicted"/>
<comment type="caution">
    <text evidence="3">The sequence shown here is derived from an EMBL/GenBank/DDBJ whole genome shotgun (WGS) entry which is preliminary data.</text>
</comment>
<name>A0A8J3ZF18_9ACTN</name>
<dbReference type="PROSITE" id="PS50937">
    <property type="entry name" value="HTH_MERR_2"/>
    <property type="match status" value="1"/>
</dbReference>
<dbReference type="InterPro" id="IPR009061">
    <property type="entry name" value="DNA-bd_dom_put_sf"/>
</dbReference>
<dbReference type="GO" id="GO:0003677">
    <property type="term" value="F:DNA binding"/>
    <property type="evidence" value="ECO:0007669"/>
    <property type="project" value="UniProtKB-KW"/>
</dbReference>
<sequence>MGHGLTIEELAQRAATKTSTIRLYQSRGLLPPPHITGRVGFYSPAHLTRLRVITRLQDRGYSLNAIKELLDGWSRGASLTDLLGLEHELAAGGSSPGTGPAELTPEDFAALFPNGEVDLDIAQRSVALGLVTFDEEAGTVHVPSQAFLTVGRELARRGVPPSVALDEYENLAADARRIADRFVALFERHVVDTDKVFDPAELATLTAEIKQFRELAAVAVRDLVATALDEAAAEAVARHADTTQ</sequence>
<evidence type="ECO:0000256" key="1">
    <source>
        <dbReference type="ARBA" id="ARBA00023125"/>
    </source>
</evidence>
<dbReference type="InterPro" id="IPR000551">
    <property type="entry name" value="MerR-type_HTH_dom"/>
</dbReference>
<dbReference type="AlphaFoldDB" id="A0A8J3ZF18"/>
<evidence type="ECO:0000259" key="2">
    <source>
        <dbReference type="PROSITE" id="PS50937"/>
    </source>
</evidence>
<gene>
    <name evidence="3" type="ORF">Vau01_104750</name>
</gene>
<keyword evidence="4" id="KW-1185">Reference proteome</keyword>
<dbReference type="InterPro" id="IPR047057">
    <property type="entry name" value="MerR_fam"/>
</dbReference>
<protein>
    <recommendedName>
        <fullName evidence="2">HTH merR-type domain-containing protein</fullName>
    </recommendedName>
</protein>
<dbReference type="RefSeq" id="WP_204008923.1">
    <property type="nucleotide sequence ID" value="NZ_BOPG01000085.1"/>
</dbReference>
<accession>A0A8J3ZF18</accession>
<dbReference type="PANTHER" id="PTHR30204">
    <property type="entry name" value="REDOX-CYCLING DRUG-SENSING TRANSCRIPTIONAL ACTIVATOR SOXR"/>
    <property type="match status" value="1"/>
</dbReference>
<dbReference type="GO" id="GO:0003700">
    <property type="term" value="F:DNA-binding transcription factor activity"/>
    <property type="evidence" value="ECO:0007669"/>
    <property type="project" value="InterPro"/>
</dbReference>
<dbReference type="SUPFAM" id="SSF46955">
    <property type="entry name" value="Putative DNA-binding domain"/>
    <property type="match status" value="1"/>
</dbReference>
<dbReference type="Gene3D" id="1.10.1660.10">
    <property type="match status" value="1"/>
</dbReference>
<dbReference type="EMBL" id="BOPG01000085">
    <property type="protein sequence ID" value="GIJ62959.1"/>
    <property type="molecule type" value="Genomic_DNA"/>
</dbReference>
<organism evidence="3 4">
    <name type="scientific">Virgisporangium aurantiacum</name>
    <dbReference type="NCBI Taxonomy" id="175570"/>
    <lineage>
        <taxon>Bacteria</taxon>
        <taxon>Bacillati</taxon>
        <taxon>Actinomycetota</taxon>
        <taxon>Actinomycetes</taxon>
        <taxon>Micromonosporales</taxon>
        <taxon>Micromonosporaceae</taxon>
        <taxon>Virgisporangium</taxon>
    </lineage>
</organism>
<dbReference type="Proteomes" id="UP000612585">
    <property type="component" value="Unassembled WGS sequence"/>
</dbReference>
<evidence type="ECO:0000313" key="3">
    <source>
        <dbReference type="EMBL" id="GIJ62959.1"/>
    </source>
</evidence>
<dbReference type="Pfam" id="PF13411">
    <property type="entry name" value="MerR_1"/>
    <property type="match status" value="1"/>
</dbReference>
<evidence type="ECO:0000313" key="4">
    <source>
        <dbReference type="Proteomes" id="UP000612585"/>
    </source>
</evidence>
<reference evidence="3" key="1">
    <citation type="submission" date="2021-01" db="EMBL/GenBank/DDBJ databases">
        <title>Whole genome shotgun sequence of Virgisporangium aurantiacum NBRC 16421.</title>
        <authorList>
            <person name="Komaki H."/>
            <person name="Tamura T."/>
        </authorList>
    </citation>
    <scope>NUCLEOTIDE SEQUENCE</scope>
    <source>
        <strain evidence="3">NBRC 16421</strain>
    </source>
</reference>